<organism evidence="1 2">
    <name type="scientific">Paenibacillus helianthi</name>
    <dbReference type="NCBI Taxonomy" id="1349432"/>
    <lineage>
        <taxon>Bacteria</taxon>
        <taxon>Bacillati</taxon>
        <taxon>Bacillota</taxon>
        <taxon>Bacilli</taxon>
        <taxon>Bacillales</taxon>
        <taxon>Paenibacillaceae</taxon>
        <taxon>Paenibacillus</taxon>
    </lineage>
</organism>
<proteinExistence type="predicted"/>
<protein>
    <submittedName>
        <fullName evidence="1">Uncharacterized protein</fullName>
    </submittedName>
</protein>
<evidence type="ECO:0000313" key="1">
    <source>
        <dbReference type="EMBL" id="OKP85970.1"/>
    </source>
</evidence>
<gene>
    <name evidence="1" type="ORF">A3844_14530</name>
</gene>
<name>A0ABX3EQ87_9BACL</name>
<sequence length="111" mass="13208">MEDNRIDALVTLCMLKLRFQNKLQVNLTNIQEKSKELKDMRLDEQSIIASIQRLRHRGHVKDNSVNLLLGSGIVHHYIEILQYDDGVNIEETLDILENRIRHYTEHRRYDL</sequence>
<accession>A0ABX3EQ87</accession>
<comment type="caution">
    <text evidence="1">The sequence shown here is derived from an EMBL/GenBank/DDBJ whole genome shotgun (WGS) entry which is preliminary data.</text>
</comment>
<reference evidence="1 2" key="1">
    <citation type="submission" date="2016-03" db="EMBL/GenBank/DDBJ databases">
        <authorList>
            <person name="Sant'Anna F.H."/>
            <person name="Ambrosini A."/>
            <person name="Souza R."/>
            <person name="Bach E."/>
            <person name="Fernandes G."/>
            <person name="Balsanelli E."/>
            <person name="Baura V.A."/>
            <person name="Souza E.M."/>
            <person name="Passaglia L."/>
        </authorList>
    </citation>
    <scope>NUCLEOTIDE SEQUENCE [LARGE SCALE GENOMIC DNA]</scope>
    <source>
        <strain evidence="1 2">P26E</strain>
    </source>
</reference>
<dbReference type="Proteomes" id="UP000186058">
    <property type="component" value="Unassembled WGS sequence"/>
</dbReference>
<dbReference type="EMBL" id="LVWI01000041">
    <property type="protein sequence ID" value="OKP85970.1"/>
    <property type="molecule type" value="Genomic_DNA"/>
</dbReference>
<evidence type="ECO:0000313" key="2">
    <source>
        <dbReference type="Proteomes" id="UP000186058"/>
    </source>
</evidence>
<keyword evidence="2" id="KW-1185">Reference proteome</keyword>